<evidence type="ECO:0008006" key="3">
    <source>
        <dbReference type="Google" id="ProtNLM"/>
    </source>
</evidence>
<keyword evidence="2" id="KW-1185">Reference proteome</keyword>
<reference evidence="1 2" key="1">
    <citation type="submission" date="2024-06" db="EMBL/GenBank/DDBJ databases">
        <title>The Natural Products Discovery Center: Release of the First 8490 Sequenced Strains for Exploring Actinobacteria Biosynthetic Diversity.</title>
        <authorList>
            <person name="Kalkreuter E."/>
            <person name="Kautsar S.A."/>
            <person name="Yang D."/>
            <person name="Bader C.D."/>
            <person name="Teijaro C.N."/>
            <person name="Fluegel L."/>
            <person name="Davis C.M."/>
            <person name="Simpson J.R."/>
            <person name="Lauterbach L."/>
            <person name="Steele A.D."/>
            <person name="Gui C."/>
            <person name="Meng S."/>
            <person name="Li G."/>
            <person name="Viehrig K."/>
            <person name="Ye F."/>
            <person name="Su P."/>
            <person name="Kiefer A.F."/>
            <person name="Nichols A."/>
            <person name="Cepeda A.J."/>
            <person name="Yan W."/>
            <person name="Fan B."/>
            <person name="Jiang Y."/>
            <person name="Adhikari A."/>
            <person name="Zheng C.-J."/>
            <person name="Schuster L."/>
            <person name="Cowan T.M."/>
            <person name="Smanski M.J."/>
            <person name="Chevrette M.G."/>
            <person name="De Carvalho L.P.S."/>
            <person name="Shen B."/>
        </authorList>
    </citation>
    <scope>NUCLEOTIDE SEQUENCE [LARGE SCALE GENOMIC DNA]</scope>
    <source>
        <strain evidence="1 2">NPDC006286</strain>
    </source>
</reference>
<accession>A0ABV2VXD5</accession>
<dbReference type="Proteomes" id="UP001550348">
    <property type="component" value="Unassembled WGS sequence"/>
</dbReference>
<evidence type="ECO:0000313" key="1">
    <source>
        <dbReference type="EMBL" id="MEU0157079.1"/>
    </source>
</evidence>
<name>A0ABV2VXD5_9ACTN</name>
<comment type="caution">
    <text evidence="1">The sequence shown here is derived from an EMBL/GenBank/DDBJ whole genome shotgun (WGS) entry which is preliminary data.</text>
</comment>
<gene>
    <name evidence="1" type="ORF">ABZ071_35560</name>
</gene>
<feature type="non-terminal residue" evidence="1">
    <location>
        <position position="70"/>
    </location>
</feature>
<proteinExistence type="predicted"/>
<protein>
    <recommendedName>
        <fullName evidence="3">Lipoprotein</fullName>
    </recommendedName>
</protein>
<organism evidence="1 2">
    <name type="scientific">Micromonospora fulviviridis</name>
    <dbReference type="NCBI Taxonomy" id="47860"/>
    <lineage>
        <taxon>Bacteria</taxon>
        <taxon>Bacillati</taxon>
        <taxon>Actinomycetota</taxon>
        <taxon>Actinomycetes</taxon>
        <taxon>Micromonosporales</taxon>
        <taxon>Micromonosporaceae</taxon>
        <taxon>Micromonospora</taxon>
    </lineage>
</organism>
<sequence length="70" mass="7249">MALTLALAAAAGCDNRREPPLPSVLDKLRESHVDGQAKITSWCAIDARPCCPGVRLVGLPLGAAVGHQSC</sequence>
<evidence type="ECO:0000313" key="2">
    <source>
        <dbReference type="Proteomes" id="UP001550348"/>
    </source>
</evidence>
<dbReference type="EMBL" id="JBEXRX010000313">
    <property type="protein sequence ID" value="MEU0157079.1"/>
    <property type="molecule type" value="Genomic_DNA"/>
</dbReference>